<dbReference type="EMBL" id="FNGO01000024">
    <property type="protein sequence ID" value="SDM27847.1"/>
    <property type="molecule type" value="Genomic_DNA"/>
</dbReference>
<dbReference type="RefSeq" id="WP_089761636.1">
    <property type="nucleotide sequence ID" value="NZ_FNGO01000024.1"/>
</dbReference>
<evidence type="ECO:0000313" key="1">
    <source>
        <dbReference type="EMBL" id="SDM27847.1"/>
    </source>
</evidence>
<reference evidence="1 2" key="1">
    <citation type="submission" date="2016-10" db="EMBL/GenBank/DDBJ databases">
        <authorList>
            <person name="de Groot N.N."/>
        </authorList>
    </citation>
    <scope>NUCLEOTIDE SEQUENCE [LARGE SCALE GENOMIC DNA]</scope>
    <source>
        <strain evidence="1 2">SLAS-1</strain>
    </source>
</reference>
<evidence type="ECO:0000313" key="2">
    <source>
        <dbReference type="Proteomes" id="UP000199476"/>
    </source>
</evidence>
<name>A0A1G9RXV2_9FIRM</name>
<sequence>MDELKGKFYDLTDQEKLEFAETIMPEICELIKSNPEQMQKMMSACMNMMSEGEMDMSQMMQMMGNMNMMGDNN</sequence>
<protein>
    <submittedName>
        <fullName evidence="1">Uncharacterized protein</fullName>
    </submittedName>
</protein>
<organism evidence="1 2">
    <name type="scientific">Halarsenatibacter silvermanii</name>
    <dbReference type="NCBI Taxonomy" id="321763"/>
    <lineage>
        <taxon>Bacteria</taxon>
        <taxon>Bacillati</taxon>
        <taxon>Bacillota</taxon>
        <taxon>Clostridia</taxon>
        <taxon>Halanaerobiales</taxon>
        <taxon>Halarsenatibacteraceae</taxon>
        <taxon>Halarsenatibacter</taxon>
    </lineage>
</organism>
<accession>A0A1G9RXV2</accession>
<proteinExistence type="predicted"/>
<gene>
    <name evidence="1" type="ORF">SAMN04488692_12440</name>
</gene>
<dbReference type="AlphaFoldDB" id="A0A1G9RXV2"/>
<dbReference type="Proteomes" id="UP000199476">
    <property type="component" value="Unassembled WGS sequence"/>
</dbReference>
<dbReference type="OrthoDB" id="1755302at2"/>
<keyword evidence="2" id="KW-1185">Reference proteome</keyword>